<dbReference type="InterPro" id="IPR027417">
    <property type="entry name" value="P-loop_NTPase"/>
</dbReference>
<dbReference type="OrthoDB" id="5319474at2"/>
<dbReference type="CDD" id="cd00093">
    <property type="entry name" value="HTH_XRE"/>
    <property type="match status" value="1"/>
</dbReference>
<dbReference type="GO" id="GO:0003677">
    <property type="term" value="F:DNA binding"/>
    <property type="evidence" value="ECO:0007669"/>
    <property type="project" value="InterPro"/>
</dbReference>
<evidence type="ECO:0000259" key="1">
    <source>
        <dbReference type="Pfam" id="PF13401"/>
    </source>
</evidence>
<protein>
    <submittedName>
        <fullName evidence="2">AAA family ATPase</fullName>
    </submittedName>
</protein>
<dbReference type="Gene3D" id="3.40.50.300">
    <property type="entry name" value="P-loop containing nucleotide triphosphate hydrolases"/>
    <property type="match status" value="1"/>
</dbReference>
<keyword evidence="3" id="KW-1185">Reference proteome</keyword>
<feature type="domain" description="ORC1/DEAH AAA+ ATPase" evidence="1">
    <location>
        <begin position="91"/>
        <end position="204"/>
    </location>
</feature>
<evidence type="ECO:0000313" key="2">
    <source>
        <dbReference type="EMBL" id="QOQ87248.1"/>
    </source>
</evidence>
<dbReference type="RefSeq" id="WP_025803608.1">
    <property type="nucleotide sequence ID" value="NZ_CP053842.1"/>
</dbReference>
<dbReference type="InterPro" id="IPR052026">
    <property type="entry name" value="ExeA_AAA_ATPase_DNA-bind"/>
</dbReference>
<dbReference type="InterPro" id="IPR010982">
    <property type="entry name" value="Lambda_DNA-bd_dom_sf"/>
</dbReference>
<dbReference type="InterPro" id="IPR001387">
    <property type="entry name" value="Cro/C1-type_HTH"/>
</dbReference>
<gene>
    <name evidence="2" type="ORF">IMC76_08580</name>
</gene>
<dbReference type="EMBL" id="CP063078">
    <property type="protein sequence ID" value="QOQ87248.1"/>
    <property type="molecule type" value="Genomic_DNA"/>
</dbReference>
<organism evidence="2 3">
    <name type="scientific">Campylobacter corcagiensis</name>
    <dbReference type="NCBI Taxonomy" id="1448857"/>
    <lineage>
        <taxon>Bacteria</taxon>
        <taxon>Pseudomonadati</taxon>
        <taxon>Campylobacterota</taxon>
        <taxon>Epsilonproteobacteria</taxon>
        <taxon>Campylobacterales</taxon>
        <taxon>Campylobacteraceae</taxon>
        <taxon>Campylobacter</taxon>
    </lineage>
</organism>
<dbReference type="Gene3D" id="1.10.260.40">
    <property type="entry name" value="lambda repressor-like DNA-binding domains"/>
    <property type="match status" value="1"/>
</dbReference>
<dbReference type="InterPro" id="IPR049945">
    <property type="entry name" value="AAA_22"/>
</dbReference>
<dbReference type="Pfam" id="PF13401">
    <property type="entry name" value="AAA_22"/>
    <property type="match status" value="1"/>
</dbReference>
<evidence type="ECO:0000313" key="3">
    <source>
        <dbReference type="Proteomes" id="UP000594749"/>
    </source>
</evidence>
<dbReference type="SUPFAM" id="SSF52540">
    <property type="entry name" value="P-loop containing nucleoside triphosphate hydrolases"/>
    <property type="match status" value="1"/>
</dbReference>
<dbReference type="Proteomes" id="UP000594749">
    <property type="component" value="Chromosome"/>
</dbReference>
<sequence length="307" mass="34607">MNLQERIAEFLLSKGVSQNQFAKTVGINPAYLTGYMKEGKDFKYANKVEDLAKNYLDNFIQSKPKNQDDLPFITTKDAKSINAVIEWSVEDRDLGVIIGDAGTGKSRAIKEFSKSHPEAVLIEATISTNARALFRMLCLKFGITTSKSVDEMIRDVADSLKKIDKVIIIDEAEHLPYRALEALRRMYDFSKSPVVLVGTKKLLNNLTGAKKSNLEYEQLSSRVGSKWFLEGLTYLNGDKAKVNKDLVEVCKLFGVENNELINQIERLTRGNFRKTEKLLKRAKRVADLNEMGIDGECINEATKMLLL</sequence>
<reference evidence="2 3" key="1">
    <citation type="submission" date="2020-10" db="EMBL/GenBank/DDBJ databases">
        <title>Campylobacter and Helicobacter PacBio genomes.</title>
        <authorList>
            <person name="Lane C."/>
        </authorList>
    </citation>
    <scope>NUCLEOTIDE SEQUENCE [LARGE SCALE GENOMIC DNA]</scope>
    <source>
        <strain evidence="2 3">2016D-0077</strain>
    </source>
</reference>
<dbReference type="SUPFAM" id="SSF47413">
    <property type="entry name" value="lambda repressor-like DNA-binding domains"/>
    <property type="match status" value="1"/>
</dbReference>
<name>A0A7M1LFB4_9BACT</name>
<accession>A0A7M1LFB4</accession>
<dbReference type="PANTHER" id="PTHR35894:SF5">
    <property type="entry name" value="MU-LIKE PROPHAGE FLUMU DNA TRANSPOSITION PROTEIN B"/>
    <property type="match status" value="1"/>
</dbReference>
<proteinExistence type="predicted"/>
<dbReference type="GO" id="GO:0016887">
    <property type="term" value="F:ATP hydrolysis activity"/>
    <property type="evidence" value="ECO:0007669"/>
    <property type="project" value="InterPro"/>
</dbReference>
<dbReference type="PANTHER" id="PTHR35894">
    <property type="entry name" value="GENERAL SECRETION PATHWAY PROTEIN A-RELATED"/>
    <property type="match status" value="1"/>
</dbReference>
<dbReference type="AlphaFoldDB" id="A0A7M1LFB4"/>